<keyword evidence="1" id="KW-0732">Signal</keyword>
<evidence type="ECO:0000313" key="3">
    <source>
        <dbReference type="Proteomes" id="UP000054988"/>
    </source>
</evidence>
<evidence type="ECO:0008006" key="4">
    <source>
        <dbReference type="Google" id="ProtNLM"/>
    </source>
</evidence>
<gene>
    <name evidence="2" type="ORF">WG66_3692</name>
</gene>
<name>A0A0W0G599_MONRR</name>
<proteinExistence type="predicted"/>
<comment type="caution">
    <text evidence="2">The sequence shown here is derived from an EMBL/GenBank/DDBJ whole genome shotgun (WGS) entry which is preliminary data.</text>
</comment>
<feature type="chain" id="PRO_5006902384" description="Small secreted protein" evidence="1">
    <location>
        <begin position="23"/>
        <end position="95"/>
    </location>
</feature>
<dbReference type="EMBL" id="LATX01001097">
    <property type="protein sequence ID" value="KTB43731.1"/>
    <property type="molecule type" value="Genomic_DNA"/>
</dbReference>
<dbReference type="Proteomes" id="UP000054988">
    <property type="component" value="Unassembled WGS sequence"/>
</dbReference>
<protein>
    <recommendedName>
        <fullName evidence="4">Small secreted protein</fullName>
    </recommendedName>
</protein>
<organism evidence="2 3">
    <name type="scientific">Moniliophthora roreri</name>
    <name type="common">Frosty pod rot fungus</name>
    <name type="synonym">Monilia roreri</name>
    <dbReference type="NCBI Taxonomy" id="221103"/>
    <lineage>
        <taxon>Eukaryota</taxon>
        <taxon>Fungi</taxon>
        <taxon>Dikarya</taxon>
        <taxon>Basidiomycota</taxon>
        <taxon>Agaricomycotina</taxon>
        <taxon>Agaricomycetes</taxon>
        <taxon>Agaricomycetidae</taxon>
        <taxon>Agaricales</taxon>
        <taxon>Marasmiineae</taxon>
        <taxon>Marasmiaceae</taxon>
        <taxon>Moniliophthora</taxon>
    </lineage>
</organism>
<evidence type="ECO:0000256" key="1">
    <source>
        <dbReference type="SAM" id="SignalP"/>
    </source>
</evidence>
<accession>A0A0W0G599</accession>
<evidence type="ECO:0000313" key="2">
    <source>
        <dbReference type="EMBL" id="KTB43731.1"/>
    </source>
</evidence>
<reference evidence="2 3" key="1">
    <citation type="submission" date="2015-12" db="EMBL/GenBank/DDBJ databases">
        <title>Draft genome sequence of Moniliophthora roreri, the causal agent of frosty pod rot of cacao.</title>
        <authorList>
            <person name="Aime M.C."/>
            <person name="Diaz-Valderrama J.R."/>
            <person name="Kijpornyongpan T."/>
            <person name="Phillips-Mora W."/>
        </authorList>
    </citation>
    <scope>NUCLEOTIDE SEQUENCE [LARGE SCALE GENOMIC DNA]</scope>
    <source>
        <strain evidence="2 3">MCA 2952</strain>
    </source>
</reference>
<sequence length="95" mass="10200">MKFTTIFASVFFIVTAITTLDARFAPALEERALVARQCADSNCFCNKVSGTFCGDESINEACTNGHVFQCNGDDGTTCSYGFRVTCAKCGKLSCP</sequence>
<feature type="signal peptide" evidence="1">
    <location>
        <begin position="1"/>
        <end position="22"/>
    </location>
</feature>
<dbReference type="AlphaFoldDB" id="A0A0W0G599"/>